<sequence length="228" mass="25270">MLIDPADPSRTLIELSDLDGEDELVKRYGEPLRRIVTWAREYLCNPHPDLGRKGAVCPYAQTALDRGTFYLAVCQGEPTVLDISRVLAGYRDWFQRLAAPPGVAPQFRTILVLFPDLPDARAAAVVDAAQLELKSAYVEAGLMIGEFHPGPPPKSGLWNPDFLPLNSPVPLLAIRQMVASDFPFLQEVPSHVRAYLERFGDRPPAPLREAIAAARRIPDEPPTREVLT</sequence>
<comment type="caution">
    <text evidence="2">The sequence shown here is derived from an EMBL/GenBank/DDBJ whole genome shotgun (WGS) entry which is preliminary data.</text>
</comment>
<dbReference type="InterPro" id="IPR049240">
    <property type="entry name" value="DUF6875"/>
</dbReference>
<dbReference type="EMBL" id="JBHUFV010000035">
    <property type="protein sequence ID" value="MFD1934539.1"/>
    <property type="molecule type" value="Genomic_DNA"/>
</dbReference>
<feature type="domain" description="DUF6875" evidence="1">
    <location>
        <begin position="33"/>
        <end position="208"/>
    </location>
</feature>
<dbReference type="Pfam" id="PF21780">
    <property type="entry name" value="DUF6875"/>
    <property type="match status" value="1"/>
</dbReference>
<organism evidence="2 3">
    <name type="scientific">Nonomuraea mangrovi</name>
    <dbReference type="NCBI Taxonomy" id="2316207"/>
    <lineage>
        <taxon>Bacteria</taxon>
        <taxon>Bacillati</taxon>
        <taxon>Actinomycetota</taxon>
        <taxon>Actinomycetes</taxon>
        <taxon>Streptosporangiales</taxon>
        <taxon>Streptosporangiaceae</taxon>
        <taxon>Nonomuraea</taxon>
    </lineage>
</organism>
<name>A0ABW4SZF3_9ACTN</name>
<evidence type="ECO:0000259" key="1">
    <source>
        <dbReference type="Pfam" id="PF21780"/>
    </source>
</evidence>
<reference evidence="3" key="1">
    <citation type="journal article" date="2019" name="Int. J. Syst. Evol. Microbiol.">
        <title>The Global Catalogue of Microorganisms (GCM) 10K type strain sequencing project: providing services to taxonomists for standard genome sequencing and annotation.</title>
        <authorList>
            <consortium name="The Broad Institute Genomics Platform"/>
            <consortium name="The Broad Institute Genome Sequencing Center for Infectious Disease"/>
            <person name="Wu L."/>
            <person name="Ma J."/>
        </authorList>
    </citation>
    <scope>NUCLEOTIDE SEQUENCE [LARGE SCALE GENOMIC DNA]</scope>
    <source>
        <strain evidence="3">ICMP 6774ER</strain>
    </source>
</reference>
<keyword evidence="3" id="KW-1185">Reference proteome</keyword>
<evidence type="ECO:0000313" key="3">
    <source>
        <dbReference type="Proteomes" id="UP001597368"/>
    </source>
</evidence>
<dbReference type="Proteomes" id="UP001597368">
    <property type="component" value="Unassembled WGS sequence"/>
</dbReference>
<gene>
    <name evidence="2" type="ORF">ACFSKW_24010</name>
</gene>
<dbReference type="RefSeq" id="WP_379574624.1">
    <property type="nucleotide sequence ID" value="NZ_JBHUFV010000035.1"/>
</dbReference>
<accession>A0ABW4SZF3</accession>
<proteinExistence type="predicted"/>
<protein>
    <submittedName>
        <fullName evidence="2">DUF6875 domain-containing protein</fullName>
    </submittedName>
</protein>
<evidence type="ECO:0000313" key="2">
    <source>
        <dbReference type="EMBL" id="MFD1934539.1"/>
    </source>
</evidence>